<sequence>MIAVAECMAARRKLGKLTSMPPDNLEARVTKLESQVHQLSERVRASEQDAAAARVLAGAADRDVTEFRDELRDFRRATTASFNAVREDITDLRGHVDVIHGKLDTAAAGQQHIVELLERLIADQD</sequence>
<name>A0ABN6B929_9MYCO</name>
<proteinExistence type="predicted"/>
<protein>
    <submittedName>
        <fullName evidence="1">Uncharacterized protein</fullName>
    </submittedName>
</protein>
<dbReference type="EMBL" id="AP022606">
    <property type="protein sequence ID" value="BBZ12967.1"/>
    <property type="molecule type" value="Genomic_DNA"/>
</dbReference>
<keyword evidence="2" id="KW-1185">Reference proteome</keyword>
<accession>A0ABN6B929</accession>
<gene>
    <name evidence="1" type="ORF">MBRA_31620</name>
</gene>
<dbReference type="Gene3D" id="1.20.5.340">
    <property type="match status" value="1"/>
</dbReference>
<evidence type="ECO:0000313" key="1">
    <source>
        <dbReference type="EMBL" id="BBZ12967.1"/>
    </source>
</evidence>
<dbReference type="Proteomes" id="UP000467379">
    <property type="component" value="Chromosome"/>
</dbReference>
<organism evidence="1 2">
    <name type="scientific">Mycobacterium branderi</name>
    <dbReference type="NCBI Taxonomy" id="43348"/>
    <lineage>
        <taxon>Bacteria</taxon>
        <taxon>Bacillati</taxon>
        <taxon>Actinomycetota</taxon>
        <taxon>Actinomycetes</taxon>
        <taxon>Mycobacteriales</taxon>
        <taxon>Mycobacteriaceae</taxon>
        <taxon>Mycobacterium</taxon>
    </lineage>
</organism>
<evidence type="ECO:0000313" key="2">
    <source>
        <dbReference type="Proteomes" id="UP000467379"/>
    </source>
</evidence>
<reference evidence="1 2" key="1">
    <citation type="journal article" date="2019" name="Emerg. Microbes Infect.">
        <title>Comprehensive subspecies identification of 175 nontuberculous mycobacteria species based on 7547 genomic profiles.</title>
        <authorList>
            <person name="Matsumoto Y."/>
            <person name="Kinjo T."/>
            <person name="Motooka D."/>
            <person name="Nabeya D."/>
            <person name="Jung N."/>
            <person name="Uechi K."/>
            <person name="Horii T."/>
            <person name="Iida T."/>
            <person name="Fujita J."/>
            <person name="Nakamura S."/>
        </authorList>
    </citation>
    <scope>NUCLEOTIDE SEQUENCE [LARGE SCALE GENOMIC DNA]</scope>
    <source>
        <strain evidence="1 2">JCM 12687</strain>
    </source>
</reference>